<dbReference type="Proteomes" id="UP000093694">
    <property type="component" value="Unassembled WGS sequence"/>
</dbReference>
<dbReference type="Gene3D" id="3.30.1240.10">
    <property type="match status" value="1"/>
</dbReference>
<protein>
    <submittedName>
        <fullName evidence="1 2">Phosphatase</fullName>
        <ecNumber evidence="1 2">3.1.3.-</ecNumber>
    </submittedName>
</protein>
<sequence length="276" mass="31236">MKLYISDLDGTLLNSDQVVSKNSIRIINKLIDSGLKFTIATARSYEACKSILKPLNLNIPIILNNGAFIYDTTLAKNIVENYLDECTVYFILKYYKLKKISPIVSAVDSAGNKKIFYRGIFNEGQDIYINSRIQHGDTRLTEVSDFSEIVNYNIINIFAIEAKGVLDDTYQLFTKVIKGSFHYTEEIYAKGFFWLESMNYNANKSLAAKYLKESLKADKLICFGDNLNDAPLFKFADEKYAVKNAYDELKKLATGIIASNNEDGVAKFLENNICNS</sequence>
<dbReference type="PATRIC" id="fig|1705578.3.peg.3902"/>
<accession>A0A166TNV2</accession>
<dbReference type="GO" id="GO:0000287">
    <property type="term" value="F:magnesium ion binding"/>
    <property type="evidence" value="ECO:0007669"/>
    <property type="project" value="TreeGrafter"/>
</dbReference>
<dbReference type="EMBL" id="LITQ01000009">
    <property type="protein sequence ID" value="OAA93918.1"/>
    <property type="molecule type" value="Genomic_DNA"/>
</dbReference>
<dbReference type="EC" id="3.1.3.-" evidence="1 2"/>
<evidence type="ECO:0000313" key="1">
    <source>
        <dbReference type="EMBL" id="OAA93918.1"/>
    </source>
</evidence>
<reference evidence="1 3" key="1">
    <citation type="journal article" date="2015" name="Biotechnol. Bioeng.">
        <title>Genome sequence and phenotypic characterization of Caulobacter segnis.</title>
        <authorList>
            <person name="Patel S."/>
            <person name="Fletcher B."/>
            <person name="Scott D.C."/>
            <person name="Ely B."/>
        </authorList>
    </citation>
    <scope>NUCLEOTIDE SEQUENCE [LARGE SCALE GENOMIC DNA]</scope>
    <source>
        <strain evidence="1 3">PS02</strain>
    </source>
</reference>
<dbReference type="InterPro" id="IPR023214">
    <property type="entry name" value="HAD_sf"/>
</dbReference>
<dbReference type="InterPro" id="IPR036412">
    <property type="entry name" value="HAD-like_sf"/>
</dbReference>
<evidence type="ECO:0000313" key="3">
    <source>
        <dbReference type="Proteomes" id="UP000077384"/>
    </source>
</evidence>
<dbReference type="SUPFAM" id="SSF56784">
    <property type="entry name" value="HAD-like"/>
    <property type="match status" value="1"/>
</dbReference>
<comment type="caution">
    <text evidence="1">The sequence shown here is derived from an EMBL/GenBank/DDBJ whole genome shotgun (WGS) entry which is preliminary data.</text>
</comment>
<organism evidence="1 3">
    <name type="scientific">Clostridium coskatii</name>
    <dbReference type="NCBI Taxonomy" id="1705578"/>
    <lineage>
        <taxon>Bacteria</taxon>
        <taxon>Bacillati</taxon>
        <taxon>Bacillota</taxon>
        <taxon>Clostridia</taxon>
        <taxon>Eubacteriales</taxon>
        <taxon>Clostridiaceae</taxon>
        <taxon>Clostridium</taxon>
    </lineage>
</organism>
<dbReference type="Gene3D" id="3.40.50.1000">
    <property type="entry name" value="HAD superfamily/HAD-like"/>
    <property type="match status" value="1"/>
</dbReference>
<dbReference type="AlphaFoldDB" id="A0A166TNV2"/>
<name>A0A166TNV2_9CLOT</name>
<dbReference type="Pfam" id="PF08282">
    <property type="entry name" value="Hydrolase_3"/>
    <property type="match status" value="1"/>
</dbReference>
<gene>
    <name evidence="2" type="ORF">CLCOS_15710</name>
    <name evidence="1" type="ORF">WX73_03828</name>
</gene>
<keyword evidence="1" id="KW-0378">Hydrolase</keyword>
<dbReference type="PANTHER" id="PTHR10000">
    <property type="entry name" value="PHOSPHOSERINE PHOSPHATASE"/>
    <property type="match status" value="1"/>
</dbReference>
<reference evidence="2 4" key="2">
    <citation type="journal article" date="2016" name="Front. Microbiol.">
        <title>Industrial Acetogenic Biocatalysts: A Comparative Metabolic and Genomic Analysis.</title>
        <authorList>
            <person name="Bengelsdorf F."/>
            <person name="Poehlein A."/>
            <person name="Sonja S."/>
            <person name="Erz C."/>
            <person name="Hummel T."/>
            <person name="Hoffmeister S."/>
            <person name="Daniel R."/>
            <person name="Durre P."/>
        </authorList>
    </citation>
    <scope>NUCLEOTIDE SEQUENCE [LARGE SCALE GENOMIC DNA]</scope>
    <source>
        <strain evidence="2 4">PTA-10522</strain>
    </source>
</reference>
<dbReference type="EMBL" id="LROR01000038">
    <property type="protein sequence ID" value="OBR95247.1"/>
    <property type="molecule type" value="Genomic_DNA"/>
</dbReference>
<proteinExistence type="predicted"/>
<dbReference type="Proteomes" id="UP000077384">
    <property type="component" value="Unassembled WGS sequence"/>
</dbReference>
<dbReference type="PANTHER" id="PTHR10000:SF8">
    <property type="entry name" value="HAD SUPERFAMILY HYDROLASE-LIKE, TYPE 3"/>
    <property type="match status" value="1"/>
</dbReference>
<evidence type="ECO:0000313" key="2">
    <source>
        <dbReference type="EMBL" id="OBR95247.1"/>
    </source>
</evidence>
<dbReference type="GO" id="GO:0016791">
    <property type="term" value="F:phosphatase activity"/>
    <property type="evidence" value="ECO:0007669"/>
    <property type="project" value="TreeGrafter"/>
</dbReference>
<dbReference type="RefSeq" id="WP_082853509.1">
    <property type="nucleotide sequence ID" value="NZ_LITQ01000009.1"/>
</dbReference>
<keyword evidence="4" id="KW-1185">Reference proteome</keyword>
<dbReference type="NCBIfam" id="TIGR01484">
    <property type="entry name" value="HAD-SF-IIB"/>
    <property type="match status" value="1"/>
</dbReference>
<dbReference type="InterPro" id="IPR006379">
    <property type="entry name" value="HAD-SF_hydro_IIB"/>
</dbReference>
<evidence type="ECO:0000313" key="4">
    <source>
        <dbReference type="Proteomes" id="UP000093694"/>
    </source>
</evidence>
<dbReference type="GO" id="GO:0005829">
    <property type="term" value="C:cytosol"/>
    <property type="evidence" value="ECO:0007669"/>
    <property type="project" value="TreeGrafter"/>
</dbReference>